<dbReference type="Proteomes" id="UP000058599">
    <property type="component" value="Chromosome"/>
</dbReference>
<dbReference type="PANTHER" id="PTHR32552:SF81">
    <property type="entry name" value="TONB-DEPENDENT OUTER MEMBRANE RECEPTOR"/>
    <property type="match status" value="1"/>
</dbReference>
<dbReference type="InterPro" id="IPR036942">
    <property type="entry name" value="Beta-barrel_TonB_sf"/>
</dbReference>
<evidence type="ECO:0000256" key="5">
    <source>
        <dbReference type="ARBA" id="ARBA00022692"/>
    </source>
</evidence>
<evidence type="ECO:0000256" key="10">
    <source>
        <dbReference type="ARBA" id="ARBA00023237"/>
    </source>
</evidence>
<feature type="signal peptide" evidence="13">
    <location>
        <begin position="1"/>
        <end position="30"/>
    </location>
</feature>
<protein>
    <submittedName>
        <fullName evidence="16">TonB-dependent receptor</fullName>
    </submittedName>
</protein>
<dbReference type="PANTHER" id="PTHR32552">
    <property type="entry name" value="FERRICHROME IRON RECEPTOR-RELATED"/>
    <property type="match status" value="1"/>
</dbReference>
<keyword evidence="13" id="KW-0732">Signal</keyword>
<keyword evidence="2 11" id="KW-0813">Transport</keyword>
<keyword evidence="5 11" id="KW-0812">Transmembrane</keyword>
<keyword evidence="8 12" id="KW-0798">TonB box</keyword>
<keyword evidence="17" id="KW-1185">Reference proteome</keyword>
<dbReference type="Pfam" id="PF07715">
    <property type="entry name" value="Plug"/>
    <property type="match status" value="1"/>
</dbReference>
<dbReference type="PROSITE" id="PS52016">
    <property type="entry name" value="TONB_DEPENDENT_REC_3"/>
    <property type="match status" value="1"/>
</dbReference>
<dbReference type="SUPFAM" id="SSF56935">
    <property type="entry name" value="Porins"/>
    <property type="match status" value="1"/>
</dbReference>
<feature type="domain" description="TonB-dependent receptor plug" evidence="15">
    <location>
        <begin position="62"/>
        <end position="167"/>
    </location>
</feature>
<dbReference type="Gene3D" id="2.40.170.20">
    <property type="entry name" value="TonB-dependent receptor, beta-barrel domain"/>
    <property type="match status" value="1"/>
</dbReference>
<keyword evidence="9 11" id="KW-0472">Membrane</keyword>
<dbReference type="InterPro" id="IPR000531">
    <property type="entry name" value="Beta-barrel_TonB"/>
</dbReference>
<evidence type="ECO:0000313" key="16">
    <source>
        <dbReference type="EMBL" id="AMG75280.1"/>
    </source>
</evidence>
<evidence type="ECO:0000256" key="4">
    <source>
        <dbReference type="ARBA" id="ARBA00022496"/>
    </source>
</evidence>
<keyword evidence="4" id="KW-0410">Iron transport</keyword>
<feature type="chain" id="PRO_5041674402" evidence="13">
    <location>
        <begin position="31"/>
        <end position="765"/>
    </location>
</feature>
<evidence type="ECO:0000256" key="7">
    <source>
        <dbReference type="ARBA" id="ARBA00023065"/>
    </source>
</evidence>
<dbReference type="Pfam" id="PF00593">
    <property type="entry name" value="TonB_dep_Rec_b-barrel"/>
    <property type="match status" value="1"/>
</dbReference>
<evidence type="ECO:0000256" key="11">
    <source>
        <dbReference type="PROSITE-ProRule" id="PRU01360"/>
    </source>
</evidence>
<sequence length="765" mass="83090">MSVAYTIKARMGLLTATALALSLQSPAAFAQDTGTGQPARADASGSGLDEIIVTARKREENLLDVPVSVAVVGGQSLDKQGVQMLGEALKAVPGVSVTPTPVGDLLFIRGIGSGENQGFEMSVGTFVDGVYFGRGQSSRHAFLDVDRIEVLKGPQPILFGKNTIGGALNITTRKPTDTFEASILEYIEPQFGTFRTTGILSGPLSDTLAARVVVRSYITDGFVKNTFLGTDEPRRRDWVGRATLAWNPTDRLEVLLKGEYGKARMRGGRAQISKASPTLRQLIQPIDPNAEYELNYRKSGPGVANRFNREFEDASTYNANLTATLDLGSHTLTSVTSYAGYDVDYAFDSDFTPLDLIHQLWDQSWRSWAQELRLASASGGVFEYQGGVYLSSEKLRSDKLAFLNFSQTPLPFGSGTRVQNFRQTTDNWSVFAEGTINATDALSLVAGYRYTHDRKGMDKRFYFSDLGSLTPNPNLTVFSAIGLGVPHQLNDIERSTNNHSLALTLRYKPGDVMYYASYTQGFKAGGFDEGDTKGKLNAIIFDDEKVDSFEIGIKGESADRRLRGQIAAFYSQYDNLQVSIFDGVAALIVGNAAAATSAGVEAQAQFAASDRLTLGVSATYLKSEYDSYPAGPCPFGQGTTCNLTGKRLPYAPKFSGTLNARWEDGLAGGWTYSIDGQLFHSGSFFTAGDLDPFVAQRAFTKLDASITLTSPNEAFSLALVGKNLTDKTTAHFGDDIPLSNILGNNYEQYVDPPRTIAVQLQFKFR</sequence>
<dbReference type="CDD" id="cd01347">
    <property type="entry name" value="ligand_gated_channel"/>
    <property type="match status" value="1"/>
</dbReference>
<evidence type="ECO:0000256" key="3">
    <source>
        <dbReference type="ARBA" id="ARBA00022452"/>
    </source>
</evidence>
<evidence type="ECO:0000256" key="9">
    <source>
        <dbReference type="ARBA" id="ARBA00023136"/>
    </source>
</evidence>
<comment type="subcellular location">
    <subcellularLocation>
        <location evidence="1 11">Cell outer membrane</location>
        <topology evidence="1 11">Multi-pass membrane protein</topology>
    </subcellularLocation>
</comment>
<proteinExistence type="inferred from homology"/>
<keyword evidence="7" id="KW-0406">Ion transport</keyword>
<keyword evidence="6" id="KW-0408">Iron</keyword>
<accession>A0AA86L4R1</accession>
<reference evidence="16 17" key="1">
    <citation type="journal article" date="2016" name="BMC Genomics">
        <title>Genomic analysis of the nitrate-respiring Sphingopyxis granuli (formerly Sphingomonas macrogoltabida) strain TFA.</title>
        <authorList>
            <person name="Garcia-Romero I."/>
            <person name="Perez-Pulido A.J."/>
            <person name="Gonzalez-Flores Y.E."/>
            <person name="Reyes-Ramirez F."/>
            <person name="Santero E."/>
            <person name="Floriano B."/>
        </authorList>
    </citation>
    <scope>NUCLEOTIDE SEQUENCE [LARGE SCALE GENOMIC DNA]</scope>
    <source>
        <strain evidence="16 17">TFA</strain>
    </source>
</reference>
<dbReference type="GO" id="GO:0006826">
    <property type="term" value="P:iron ion transport"/>
    <property type="evidence" value="ECO:0007669"/>
    <property type="project" value="UniProtKB-KW"/>
</dbReference>
<organism evidence="16 17">
    <name type="scientific">Sphingopyxis granuli</name>
    <dbReference type="NCBI Taxonomy" id="267128"/>
    <lineage>
        <taxon>Bacteria</taxon>
        <taxon>Pseudomonadati</taxon>
        <taxon>Pseudomonadota</taxon>
        <taxon>Alphaproteobacteria</taxon>
        <taxon>Sphingomonadales</taxon>
        <taxon>Sphingomonadaceae</taxon>
        <taxon>Sphingopyxis</taxon>
    </lineage>
</organism>
<dbReference type="AlphaFoldDB" id="A0AA86L4R1"/>
<keyword evidence="3 11" id="KW-1134">Transmembrane beta strand</keyword>
<dbReference type="GO" id="GO:0009279">
    <property type="term" value="C:cell outer membrane"/>
    <property type="evidence" value="ECO:0007669"/>
    <property type="project" value="UniProtKB-SubCell"/>
</dbReference>
<evidence type="ECO:0000256" key="1">
    <source>
        <dbReference type="ARBA" id="ARBA00004571"/>
    </source>
</evidence>
<comment type="similarity">
    <text evidence="11 12">Belongs to the TonB-dependent receptor family.</text>
</comment>
<feature type="domain" description="TonB-dependent receptor-like beta-barrel" evidence="14">
    <location>
        <begin position="299"/>
        <end position="724"/>
    </location>
</feature>
<evidence type="ECO:0000256" key="6">
    <source>
        <dbReference type="ARBA" id="ARBA00023004"/>
    </source>
</evidence>
<keyword evidence="16" id="KW-0675">Receptor</keyword>
<evidence type="ECO:0000256" key="12">
    <source>
        <dbReference type="RuleBase" id="RU003357"/>
    </source>
</evidence>
<evidence type="ECO:0000256" key="13">
    <source>
        <dbReference type="SAM" id="SignalP"/>
    </source>
</evidence>
<evidence type="ECO:0000259" key="14">
    <source>
        <dbReference type="Pfam" id="PF00593"/>
    </source>
</evidence>
<dbReference type="InterPro" id="IPR039426">
    <property type="entry name" value="TonB-dep_rcpt-like"/>
</dbReference>
<name>A0AA86L4R1_9SPHN</name>
<dbReference type="EMBL" id="CP012199">
    <property type="protein sequence ID" value="AMG75280.1"/>
    <property type="molecule type" value="Genomic_DNA"/>
</dbReference>
<evidence type="ECO:0000313" key="17">
    <source>
        <dbReference type="Proteomes" id="UP000058599"/>
    </source>
</evidence>
<gene>
    <name evidence="16" type="ORF">SGRAN_2932</name>
</gene>
<evidence type="ECO:0000259" key="15">
    <source>
        <dbReference type="Pfam" id="PF07715"/>
    </source>
</evidence>
<dbReference type="InterPro" id="IPR012910">
    <property type="entry name" value="Plug_dom"/>
</dbReference>
<keyword evidence="10 11" id="KW-0998">Cell outer membrane</keyword>
<evidence type="ECO:0000256" key="2">
    <source>
        <dbReference type="ARBA" id="ARBA00022448"/>
    </source>
</evidence>
<evidence type="ECO:0000256" key="8">
    <source>
        <dbReference type="ARBA" id="ARBA00023077"/>
    </source>
</evidence>
<dbReference type="KEGG" id="sgi:SGRAN_2932"/>